<accession>A0A6P3XHG8</accession>
<reference evidence="4" key="1">
    <citation type="submission" date="2025-08" db="UniProtKB">
        <authorList>
            <consortium name="RefSeq"/>
        </authorList>
    </citation>
    <scope>IDENTIFICATION</scope>
</reference>
<evidence type="ECO:0000256" key="1">
    <source>
        <dbReference type="SAM" id="MobiDB-lite"/>
    </source>
</evidence>
<feature type="chain" id="PRO_5028140291" evidence="2">
    <location>
        <begin position="22"/>
        <end position="702"/>
    </location>
</feature>
<dbReference type="AlphaFoldDB" id="A0A6P3XHG8"/>
<feature type="compositionally biased region" description="Basic and acidic residues" evidence="1">
    <location>
        <begin position="43"/>
        <end position="78"/>
    </location>
</feature>
<dbReference type="GeneID" id="106745924"/>
<feature type="compositionally biased region" description="Basic and acidic residues" evidence="1">
    <location>
        <begin position="252"/>
        <end position="266"/>
    </location>
</feature>
<keyword evidence="3" id="KW-1185">Reference proteome</keyword>
<protein>
    <submittedName>
        <fullName evidence="4">Uncharacterized protein LOC106745924 isoform X1</fullName>
    </submittedName>
</protein>
<sequence>MGVTKLVTLLLLASVASRAWSHHHHGYYPEHRKENGRVDFVERASTADETSEKSTDRSTRSELSEKDEKRPDALDSKDSPPFNARRLEKMLEKAILKIITGDLSTADMLLLKSLNYTFEEILAIREQEFSRRKDEEKAKKFYNSMLIEQSNDPDGEVSRSERKKNRYKEKLSFDDFDFDAYNQEATIDYENLATKLEQQSWPEPAALDYEDELKSSKEQDQSRNVHRSFDRAMEPHVIFKIRYDDSEFDSGSNERPRLRDAFTSKDLKHRTPSALRHTTTKNVANSFHASSLSSSSSSSSSPSSSTAEHTPLPVVYQMRNLRDVKSDYLKNQHSVAMTASSASNDTVVTNAASNATTSDATTDSVDDDDSSAKKIGQYEGLEWVEDDVYKVIPSLAGSLTYEDSDENGTSDYEESNLAYLSDENENDTLEYRNDTLEYQNDTPVRLFNVNASMEKVPLTNQSTRHQLAAAHRQNESQKIIEEIKMRVLMFTGKLNNTTSKIDREKLTMFSPTCQLPRNTDFEAWTDPFLMNMHFQLNLTAGDVVAEAKLRIYKLPQEDLVTSVSGDFNEGEVREKKIRISVFYYMKSLKTYRSKRWLMDSVLTPLTANGGYLVLDVKEALKFWRLPSRNSHGNGSNHGLGIQIEEQADEKKLKPALYIQQPSCGDHDSDQKASQRIPALFVRTCPHYVRLVNGERIIYNCSR</sequence>
<feature type="region of interest" description="Disordered" evidence="1">
    <location>
        <begin position="247"/>
        <end position="314"/>
    </location>
</feature>
<dbReference type="OrthoDB" id="6287506at2759"/>
<keyword evidence="2" id="KW-0732">Signal</keyword>
<dbReference type="RefSeq" id="XP_014477428.1">
    <property type="nucleotide sequence ID" value="XM_014621942.1"/>
</dbReference>
<gene>
    <name evidence="4" type="primary">LOC106745924</name>
</gene>
<feature type="signal peptide" evidence="2">
    <location>
        <begin position="1"/>
        <end position="21"/>
    </location>
</feature>
<evidence type="ECO:0000313" key="3">
    <source>
        <dbReference type="Proteomes" id="UP000515204"/>
    </source>
</evidence>
<feature type="region of interest" description="Disordered" evidence="1">
    <location>
        <begin position="43"/>
        <end position="82"/>
    </location>
</feature>
<evidence type="ECO:0000313" key="4">
    <source>
        <dbReference type="RefSeq" id="XP_014477428.1"/>
    </source>
</evidence>
<feature type="compositionally biased region" description="Low complexity" evidence="1">
    <location>
        <begin position="290"/>
        <end position="305"/>
    </location>
</feature>
<organism evidence="3 4">
    <name type="scientific">Dinoponera quadriceps</name>
    <name type="common">South American ant</name>
    <dbReference type="NCBI Taxonomy" id="609295"/>
    <lineage>
        <taxon>Eukaryota</taxon>
        <taxon>Metazoa</taxon>
        <taxon>Ecdysozoa</taxon>
        <taxon>Arthropoda</taxon>
        <taxon>Hexapoda</taxon>
        <taxon>Insecta</taxon>
        <taxon>Pterygota</taxon>
        <taxon>Neoptera</taxon>
        <taxon>Endopterygota</taxon>
        <taxon>Hymenoptera</taxon>
        <taxon>Apocrita</taxon>
        <taxon>Aculeata</taxon>
        <taxon>Formicoidea</taxon>
        <taxon>Formicidae</taxon>
        <taxon>Ponerinae</taxon>
        <taxon>Ponerini</taxon>
        <taxon>Dinoponera</taxon>
    </lineage>
</organism>
<name>A0A6P3XHG8_DINQU</name>
<dbReference type="KEGG" id="dqu:106745924"/>
<dbReference type="Proteomes" id="UP000515204">
    <property type="component" value="Unplaced"/>
</dbReference>
<proteinExistence type="predicted"/>
<feature type="compositionally biased region" description="Polar residues" evidence="1">
    <location>
        <begin position="276"/>
        <end position="289"/>
    </location>
</feature>
<evidence type="ECO:0000256" key="2">
    <source>
        <dbReference type="SAM" id="SignalP"/>
    </source>
</evidence>